<dbReference type="Pfam" id="PF13424">
    <property type="entry name" value="TPR_12"/>
    <property type="match status" value="1"/>
</dbReference>
<sequence length="598" mass="67159">MQAVLKGKISSESQVHRILIGDMTIGTGEIFERALSIRMSYFQQQLDMEINELKQAKASRSLKAINIIQGQWEKIQEQNKATEVIAAAVREITIAESDERLVRLLSAIDPNSKYPLNILQLQQLSESLSKFAQRDSELQQIVDGITCATKTWGKLQEYLLTWIYEHQDNLGFGVIPGEKDPWALWAKKVDKSPLKILLQALAMGKSMVEFLNNYDVDDISLDEWLEVTLVLQSVQRGLVSWFDKQPYNIEAGSKLSISTFLTFAVIWSQLANGFGLDSKYGTWSSSIMLQILRTFAQRPYFPMYGGIFASFSGVYLHSALNYLDEPLKFVQGTQEKARILTLLGYSQRTLGKYKNSISFHKEALEIAINAGDHSCEIANFNHLSRTCVAEGNYTDAINYSQRALIISRQTGEKIGEANALANFGYSKVMQAKELKELGTETYETAISYLKQGLKLSELLGDVQSKALCLSSLGVAYQVVKLYSDAATSLEAAFRVAQISGDLYLQGLNLGNLAETNYSLKNINRAIYTGSLGMYLLHQIDAYKWQETAILLGAIQAEIGEKNFRESLEEERPRIIAIIGIDGYEYIPCLIAKYHTEEY</sequence>
<evidence type="ECO:0000313" key="4">
    <source>
        <dbReference type="EMBL" id="CCH66543.1"/>
    </source>
</evidence>
<evidence type="ECO:0000313" key="5">
    <source>
        <dbReference type="Proteomes" id="UP000053051"/>
    </source>
</evidence>
<name>M1WZ67_9NOST</name>
<protein>
    <submittedName>
        <fullName evidence="4">Uncharacterized protein</fullName>
    </submittedName>
</protein>
<dbReference type="Proteomes" id="UP000053051">
    <property type="component" value="Unassembled WGS sequence"/>
</dbReference>
<evidence type="ECO:0000256" key="3">
    <source>
        <dbReference type="ARBA" id="ARBA00022737"/>
    </source>
</evidence>
<comment type="caution">
    <text evidence="4">The sequence shown here is derived from an EMBL/GenBank/DDBJ whole genome shotgun (WGS) entry which is preliminary data.</text>
</comment>
<keyword evidence="3" id="KW-0677">Repeat</keyword>
<dbReference type="InterPro" id="IPR052386">
    <property type="entry name" value="GPSM"/>
</dbReference>
<dbReference type="GO" id="GO:0005092">
    <property type="term" value="F:GDP-dissociation inhibitor activity"/>
    <property type="evidence" value="ECO:0007669"/>
    <property type="project" value="TreeGrafter"/>
</dbReference>
<dbReference type="PANTHER" id="PTHR45954">
    <property type="entry name" value="LD33695P"/>
    <property type="match status" value="1"/>
</dbReference>
<organism evidence="4 5">
    <name type="scientific">Richelia intracellularis HH01</name>
    <dbReference type="NCBI Taxonomy" id="1165094"/>
    <lineage>
        <taxon>Bacteria</taxon>
        <taxon>Bacillati</taxon>
        <taxon>Cyanobacteriota</taxon>
        <taxon>Cyanophyceae</taxon>
        <taxon>Nostocales</taxon>
        <taxon>Nostocaceae</taxon>
        <taxon>Richelia</taxon>
    </lineage>
</organism>
<reference evidence="5" key="2">
    <citation type="submission" date="2016-01" db="EMBL/GenBank/DDBJ databases">
        <title>Diatom-associated endosymboitic cyanobacterium lacks core nitrogen metabolism enzymes.</title>
        <authorList>
            <person name="Hilton J.A."/>
            <person name="Foster R.A."/>
            <person name="Tripp H.J."/>
            <person name="Carter B.J."/>
            <person name="Zehr J.P."/>
            <person name="Villareal T.A."/>
        </authorList>
    </citation>
    <scope>NUCLEOTIDE SEQUENCE [LARGE SCALE GENOMIC DNA]</scope>
    <source>
        <strain evidence="5">HH01</strain>
    </source>
</reference>
<keyword evidence="5" id="KW-1185">Reference proteome</keyword>
<dbReference type="Gene3D" id="1.25.40.10">
    <property type="entry name" value="Tetratricopeptide repeat domain"/>
    <property type="match status" value="2"/>
</dbReference>
<reference evidence="4 5" key="1">
    <citation type="submission" date="2012-05" db="EMBL/GenBank/DDBJ databases">
        <authorList>
            <person name="Hilton J."/>
        </authorList>
    </citation>
    <scope>NUCLEOTIDE SEQUENCE [LARGE SCALE GENOMIC DNA]</scope>
    <source>
        <strain evidence="4 5">HH01</strain>
    </source>
</reference>
<dbReference type="GO" id="GO:0005938">
    <property type="term" value="C:cell cortex"/>
    <property type="evidence" value="ECO:0007669"/>
    <property type="project" value="TreeGrafter"/>
</dbReference>
<dbReference type="SUPFAM" id="SSF48452">
    <property type="entry name" value="TPR-like"/>
    <property type="match status" value="1"/>
</dbReference>
<dbReference type="AlphaFoldDB" id="M1WZ67"/>
<comment type="subcellular location">
    <subcellularLocation>
        <location evidence="1">Cytoplasm</location>
    </subcellularLocation>
</comment>
<evidence type="ECO:0000256" key="2">
    <source>
        <dbReference type="ARBA" id="ARBA00022490"/>
    </source>
</evidence>
<accession>M1WZ67</accession>
<dbReference type="PANTHER" id="PTHR45954:SF1">
    <property type="entry name" value="LD33695P"/>
    <property type="match status" value="1"/>
</dbReference>
<keyword evidence="2" id="KW-0963">Cytoplasm</keyword>
<dbReference type="InterPro" id="IPR011990">
    <property type="entry name" value="TPR-like_helical_dom_sf"/>
</dbReference>
<dbReference type="EMBL" id="CAIY01000021">
    <property type="protein sequence ID" value="CCH66543.1"/>
    <property type="molecule type" value="Genomic_DNA"/>
</dbReference>
<dbReference type="SMART" id="SM00028">
    <property type="entry name" value="TPR"/>
    <property type="match status" value="3"/>
</dbReference>
<dbReference type="STRING" id="1165094.RINTHH_3880"/>
<dbReference type="InterPro" id="IPR019734">
    <property type="entry name" value="TPR_rpt"/>
</dbReference>
<dbReference type="GO" id="GO:0001965">
    <property type="term" value="F:G-protein alpha-subunit binding"/>
    <property type="evidence" value="ECO:0007669"/>
    <property type="project" value="TreeGrafter"/>
</dbReference>
<evidence type="ECO:0000256" key="1">
    <source>
        <dbReference type="ARBA" id="ARBA00004496"/>
    </source>
</evidence>
<proteinExistence type="predicted"/>
<gene>
    <name evidence="4" type="ORF">RINTHH_3880</name>
</gene>